<organism evidence="1 2">
    <name type="scientific">Alistipes shahii</name>
    <dbReference type="NCBI Taxonomy" id="328814"/>
    <lineage>
        <taxon>Bacteria</taxon>
        <taxon>Pseudomonadati</taxon>
        <taxon>Bacteroidota</taxon>
        <taxon>Bacteroidia</taxon>
        <taxon>Bacteroidales</taxon>
        <taxon>Rikenellaceae</taxon>
        <taxon>Alistipes</taxon>
    </lineage>
</organism>
<reference evidence="1 2" key="1">
    <citation type="journal article" date="2019" name="Nat. Med.">
        <title>A library of human gut bacterial isolates paired with longitudinal multiomics data enables mechanistic microbiome research.</title>
        <authorList>
            <person name="Poyet M."/>
            <person name="Groussin M."/>
            <person name="Gibbons S.M."/>
            <person name="Avila-Pacheco J."/>
            <person name="Jiang X."/>
            <person name="Kearney S.M."/>
            <person name="Perrotta A.R."/>
            <person name="Berdy B."/>
            <person name="Zhao S."/>
            <person name="Lieberman T.D."/>
            <person name="Swanson P.K."/>
            <person name="Smith M."/>
            <person name="Roesemann S."/>
            <person name="Alexander J.E."/>
            <person name="Rich S.A."/>
            <person name="Livny J."/>
            <person name="Vlamakis H."/>
            <person name="Clish C."/>
            <person name="Bullock K."/>
            <person name="Deik A."/>
            <person name="Scott J."/>
            <person name="Pierce K.A."/>
            <person name="Xavier R.J."/>
            <person name="Alm E.J."/>
        </authorList>
    </citation>
    <scope>NUCLEOTIDE SEQUENCE [LARGE SCALE GENOMIC DNA]</scope>
    <source>
        <strain evidence="1 2">BIOML-A1</strain>
    </source>
</reference>
<dbReference type="Proteomes" id="UP000322658">
    <property type="component" value="Unassembled WGS sequence"/>
</dbReference>
<dbReference type="InterPro" id="IPR001451">
    <property type="entry name" value="Hexapep"/>
</dbReference>
<dbReference type="EMBL" id="VVXJ01000028">
    <property type="protein sequence ID" value="KAA2374151.1"/>
    <property type="molecule type" value="Genomic_DNA"/>
</dbReference>
<dbReference type="Gene3D" id="2.160.10.10">
    <property type="entry name" value="Hexapeptide repeat proteins"/>
    <property type="match status" value="1"/>
</dbReference>
<evidence type="ECO:0000313" key="1">
    <source>
        <dbReference type="EMBL" id="KAA2374151.1"/>
    </source>
</evidence>
<dbReference type="SUPFAM" id="SSF51161">
    <property type="entry name" value="Trimeric LpxA-like enzymes"/>
    <property type="match status" value="1"/>
</dbReference>
<protein>
    <recommendedName>
        <fullName evidence="3">Serine acetyltransferase</fullName>
    </recommendedName>
</protein>
<dbReference type="Pfam" id="PF00132">
    <property type="entry name" value="Hexapep"/>
    <property type="match status" value="1"/>
</dbReference>
<name>A0A5B3GKQ7_9BACT</name>
<dbReference type="RefSeq" id="WP_118406942.1">
    <property type="nucleotide sequence ID" value="NZ_CAXSTY010000017.1"/>
</dbReference>
<evidence type="ECO:0008006" key="3">
    <source>
        <dbReference type="Google" id="ProtNLM"/>
    </source>
</evidence>
<comment type="caution">
    <text evidence="1">The sequence shown here is derived from an EMBL/GenBank/DDBJ whole genome shotgun (WGS) entry which is preliminary data.</text>
</comment>
<dbReference type="InterPro" id="IPR011004">
    <property type="entry name" value="Trimer_LpxA-like_sf"/>
</dbReference>
<gene>
    <name evidence="1" type="ORF">F2Y07_11495</name>
</gene>
<sequence>MGGNGGKSGKYIDKSGKIKQHTLPIIEDNVQISPNSVVAGPVTIGHDSIIGANITVTRDIKPHSMLYDPFAVSKRKWFVKYGYQGFYCE</sequence>
<proteinExistence type="predicted"/>
<evidence type="ECO:0000313" key="2">
    <source>
        <dbReference type="Proteomes" id="UP000322658"/>
    </source>
</evidence>
<dbReference type="AlphaFoldDB" id="A0A5B3GKQ7"/>
<accession>A0A5B3GKQ7</accession>